<feature type="transmembrane region" description="Helical" evidence="9">
    <location>
        <begin position="53"/>
        <end position="70"/>
    </location>
</feature>
<keyword evidence="11" id="KW-1185">Reference proteome</keyword>
<evidence type="ECO:0000256" key="6">
    <source>
        <dbReference type="ARBA" id="ARBA00022989"/>
    </source>
</evidence>
<evidence type="ECO:0000256" key="1">
    <source>
        <dbReference type="ARBA" id="ARBA00004651"/>
    </source>
</evidence>
<evidence type="ECO:0000256" key="4">
    <source>
        <dbReference type="ARBA" id="ARBA00022475"/>
    </source>
</evidence>
<feature type="transmembrane region" description="Helical" evidence="9">
    <location>
        <begin position="76"/>
        <end position="100"/>
    </location>
</feature>
<comment type="caution">
    <text evidence="10">The sequence shown here is derived from an EMBL/GenBank/DDBJ whole genome shotgun (WGS) entry which is preliminary data.</text>
</comment>
<keyword evidence="6 9" id="KW-1133">Transmembrane helix</keyword>
<accession>A0A2V4NQL4</accession>
<dbReference type="InterPro" id="IPR003784">
    <property type="entry name" value="BioY"/>
</dbReference>
<reference evidence="10 11" key="1">
    <citation type="submission" date="2018-05" db="EMBL/GenBank/DDBJ databases">
        <title>Oceanovita maritima gen. nov., sp. nov., a marine bacterium in the family Rhodobacteraceae isolated from surface seawater of Lundu port Xiamen, China.</title>
        <authorList>
            <person name="Hetharua B.H."/>
            <person name="Min D."/>
            <person name="Liao H."/>
            <person name="Tian Y."/>
        </authorList>
    </citation>
    <scope>NUCLEOTIDE SEQUENCE [LARGE SCALE GENOMIC DNA]</scope>
    <source>
        <strain evidence="10 11">FSX-11</strain>
    </source>
</reference>
<comment type="subcellular location">
    <subcellularLocation>
        <location evidence="1 8">Cell membrane</location>
        <topology evidence="1 8">Multi-pass membrane protein</topology>
    </subcellularLocation>
</comment>
<evidence type="ECO:0000313" key="11">
    <source>
        <dbReference type="Proteomes" id="UP000248012"/>
    </source>
</evidence>
<feature type="transmembrane region" description="Helical" evidence="9">
    <location>
        <begin position="29"/>
        <end position="46"/>
    </location>
</feature>
<evidence type="ECO:0000256" key="7">
    <source>
        <dbReference type="ARBA" id="ARBA00023136"/>
    </source>
</evidence>
<dbReference type="GO" id="GO:0005886">
    <property type="term" value="C:plasma membrane"/>
    <property type="evidence" value="ECO:0007669"/>
    <property type="project" value="UniProtKB-SubCell"/>
</dbReference>
<comment type="similarity">
    <text evidence="2 8">Belongs to the BioY family.</text>
</comment>
<dbReference type="GO" id="GO:0015225">
    <property type="term" value="F:biotin transmembrane transporter activity"/>
    <property type="evidence" value="ECO:0007669"/>
    <property type="project" value="UniProtKB-UniRule"/>
</dbReference>
<evidence type="ECO:0000256" key="3">
    <source>
        <dbReference type="ARBA" id="ARBA00022448"/>
    </source>
</evidence>
<keyword evidence="4 8" id="KW-1003">Cell membrane</keyword>
<dbReference type="PIRSF" id="PIRSF016661">
    <property type="entry name" value="BioY"/>
    <property type="match status" value="1"/>
</dbReference>
<feature type="transmembrane region" description="Helical" evidence="9">
    <location>
        <begin position="112"/>
        <end position="136"/>
    </location>
</feature>
<dbReference type="EMBL" id="QFVT01000008">
    <property type="protein sequence ID" value="PYC46996.1"/>
    <property type="molecule type" value="Genomic_DNA"/>
</dbReference>
<evidence type="ECO:0000313" key="10">
    <source>
        <dbReference type="EMBL" id="PYC46996.1"/>
    </source>
</evidence>
<dbReference type="OrthoDB" id="9803495at2"/>
<feature type="transmembrane region" description="Helical" evidence="9">
    <location>
        <begin position="142"/>
        <end position="165"/>
    </location>
</feature>
<keyword evidence="3 8" id="KW-0813">Transport</keyword>
<dbReference type="RefSeq" id="WP_110796519.1">
    <property type="nucleotide sequence ID" value="NZ_KZ826487.1"/>
</dbReference>
<evidence type="ECO:0000256" key="2">
    <source>
        <dbReference type="ARBA" id="ARBA00010692"/>
    </source>
</evidence>
<dbReference type="Proteomes" id="UP000248012">
    <property type="component" value="Unassembled WGS sequence"/>
</dbReference>
<gene>
    <name evidence="10" type="ORF">DI396_12300</name>
</gene>
<proteinExistence type="inferred from homology"/>
<organism evidence="10 11">
    <name type="scientific">Litorivita pollutaquae</name>
    <dbReference type="NCBI Taxonomy" id="2200892"/>
    <lineage>
        <taxon>Bacteria</taxon>
        <taxon>Pseudomonadati</taxon>
        <taxon>Pseudomonadota</taxon>
        <taxon>Alphaproteobacteria</taxon>
        <taxon>Rhodobacterales</taxon>
        <taxon>Paracoccaceae</taxon>
        <taxon>Litorivita</taxon>
    </lineage>
</organism>
<dbReference type="Gene3D" id="1.10.1760.20">
    <property type="match status" value="1"/>
</dbReference>
<dbReference type="PANTHER" id="PTHR34295:SF4">
    <property type="entry name" value="BIOTIN TRANSPORTER BIOY-RELATED"/>
    <property type="match status" value="1"/>
</dbReference>
<keyword evidence="5 9" id="KW-0812">Transmembrane</keyword>
<dbReference type="Pfam" id="PF02632">
    <property type="entry name" value="BioY"/>
    <property type="match status" value="1"/>
</dbReference>
<keyword evidence="7 8" id="KW-0472">Membrane</keyword>
<evidence type="ECO:0000256" key="9">
    <source>
        <dbReference type="SAM" id="Phobius"/>
    </source>
</evidence>
<name>A0A2V4NQL4_9RHOB</name>
<dbReference type="AlphaFoldDB" id="A0A2V4NQL4"/>
<protein>
    <recommendedName>
        <fullName evidence="8">Biotin transporter</fullName>
    </recommendedName>
</protein>
<dbReference type="PANTHER" id="PTHR34295">
    <property type="entry name" value="BIOTIN TRANSPORTER BIOY"/>
    <property type="match status" value="1"/>
</dbReference>
<evidence type="ECO:0000256" key="5">
    <source>
        <dbReference type="ARBA" id="ARBA00022692"/>
    </source>
</evidence>
<sequence length="179" mass="17847">MERNITLIALFAALIAALAMLPKFMLASGVPITAQSLGIMLAGTLLGPKRGALAVLLYLGLAAVGLPILAGGKGGLAPFMGITAGYLAGFVAAAFVAGLLAQKWREKGGAILPALAAFIGGIVVLHAFGIVGMAAYADVSLAAASVWAVPFLIGDAIKAVLAGLITQAVMRARPGLAKA</sequence>
<evidence type="ECO:0000256" key="8">
    <source>
        <dbReference type="PIRNR" id="PIRNR016661"/>
    </source>
</evidence>